<feature type="region of interest" description="Disordered" evidence="1">
    <location>
        <begin position="34"/>
        <end position="254"/>
    </location>
</feature>
<keyword evidence="3" id="KW-1185">Reference proteome</keyword>
<feature type="compositionally biased region" description="Acidic residues" evidence="1">
    <location>
        <begin position="148"/>
        <end position="159"/>
    </location>
</feature>
<sequence>MSFFENSSNIKIMGGTFNVIHGDLNQYHNTHATYTSQSYNNEPPNSPTHHHHPSLFSSSPRGRPPPGRPPYRPERDAFSYAEYRDNGPEPQRQYRGYRGYGEQVSGGEFDAFPKDVPDHRRTRSGRGPDSMQGSEDSFMPGIHPGDPIGEEDEEEEQDPSENRNDMLAEQPTALSTASDTAVLAAADLPAKPLTPNRSTPTPPSPLEKMRMSMAGVKINGQDDGQILEKASDGASSTKGKQTRRMSNFFCRTTP</sequence>
<accession>A0AAD6XVT9</accession>
<name>A0AAD6XVT9_9AGAR</name>
<evidence type="ECO:0000313" key="3">
    <source>
        <dbReference type="Proteomes" id="UP001222325"/>
    </source>
</evidence>
<protein>
    <submittedName>
        <fullName evidence="2">Uncharacterized protein</fullName>
    </submittedName>
</protein>
<feature type="compositionally biased region" description="Basic and acidic residues" evidence="1">
    <location>
        <begin position="71"/>
        <end position="87"/>
    </location>
</feature>
<dbReference type="AlphaFoldDB" id="A0AAD6XVT9"/>
<dbReference type="Proteomes" id="UP001222325">
    <property type="component" value="Unassembled WGS sequence"/>
</dbReference>
<dbReference type="EMBL" id="JARJCN010000007">
    <property type="protein sequence ID" value="KAJ7099531.1"/>
    <property type="molecule type" value="Genomic_DNA"/>
</dbReference>
<proteinExistence type="predicted"/>
<evidence type="ECO:0000313" key="2">
    <source>
        <dbReference type="EMBL" id="KAJ7099531.1"/>
    </source>
</evidence>
<evidence type="ECO:0000256" key="1">
    <source>
        <dbReference type="SAM" id="MobiDB-lite"/>
    </source>
</evidence>
<gene>
    <name evidence="2" type="ORF">B0H15DRAFT_550552</name>
</gene>
<organism evidence="2 3">
    <name type="scientific">Mycena belliarum</name>
    <dbReference type="NCBI Taxonomy" id="1033014"/>
    <lineage>
        <taxon>Eukaryota</taxon>
        <taxon>Fungi</taxon>
        <taxon>Dikarya</taxon>
        <taxon>Basidiomycota</taxon>
        <taxon>Agaricomycotina</taxon>
        <taxon>Agaricomycetes</taxon>
        <taxon>Agaricomycetidae</taxon>
        <taxon>Agaricales</taxon>
        <taxon>Marasmiineae</taxon>
        <taxon>Mycenaceae</taxon>
        <taxon>Mycena</taxon>
    </lineage>
</organism>
<reference evidence="2" key="1">
    <citation type="submission" date="2023-03" db="EMBL/GenBank/DDBJ databases">
        <title>Massive genome expansion in bonnet fungi (Mycena s.s.) driven by repeated elements and novel gene families across ecological guilds.</title>
        <authorList>
            <consortium name="Lawrence Berkeley National Laboratory"/>
            <person name="Harder C.B."/>
            <person name="Miyauchi S."/>
            <person name="Viragh M."/>
            <person name="Kuo A."/>
            <person name="Thoen E."/>
            <person name="Andreopoulos B."/>
            <person name="Lu D."/>
            <person name="Skrede I."/>
            <person name="Drula E."/>
            <person name="Henrissat B."/>
            <person name="Morin E."/>
            <person name="Kohler A."/>
            <person name="Barry K."/>
            <person name="LaButti K."/>
            <person name="Morin E."/>
            <person name="Salamov A."/>
            <person name="Lipzen A."/>
            <person name="Mereny Z."/>
            <person name="Hegedus B."/>
            <person name="Baldrian P."/>
            <person name="Stursova M."/>
            <person name="Weitz H."/>
            <person name="Taylor A."/>
            <person name="Grigoriev I.V."/>
            <person name="Nagy L.G."/>
            <person name="Martin F."/>
            <person name="Kauserud H."/>
        </authorList>
    </citation>
    <scope>NUCLEOTIDE SEQUENCE</scope>
    <source>
        <strain evidence="2">CBHHK173m</strain>
    </source>
</reference>
<comment type="caution">
    <text evidence="2">The sequence shown here is derived from an EMBL/GenBank/DDBJ whole genome shotgun (WGS) entry which is preliminary data.</text>
</comment>